<accession>A0A1R3W6Q6</accession>
<keyword evidence="1" id="KW-1133">Transmembrane helix</keyword>
<feature type="transmembrane region" description="Helical" evidence="1">
    <location>
        <begin position="34"/>
        <end position="58"/>
    </location>
</feature>
<organism evidence="2 3">
    <name type="scientific">Ectothiorhodosinus mongolicus</name>
    <dbReference type="NCBI Taxonomy" id="233100"/>
    <lineage>
        <taxon>Bacteria</taxon>
        <taxon>Pseudomonadati</taxon>
        <taxon>Pseudomonadota</taxon>
        <taxon>Gammaproteobacteria</taxon>
        <taxon>Chromatiales</taxon>
        <taxon>Ectothiorhodospiraceae</taxon>
        <taxon>Ectothiorhodosinus</taxon>
    </lineage>
</organism>
<feature type="transmembrane region" description="Helical" evidence="1">
    <location>
        <begin position="65"/>
        <end position="85"/>
    </location>
</feature>
<sequence>MPATLLRAPFFFSMRALASFIMQGRLRAVTATTGLGVVGLLLPPLALVSSAAVGLVGLRAGWQQALIVAVIAAAVITGMVAVAGLPLPLGILTAVIQWAPMLLFAEILRRSSSWDWVLHIGMALGTGVVLLTYLLVPDLSGFWIRVLEQSVGQIFQQTGMPAAERELAFQQVASLMTGMVAAISVLSFVLALLLSRYWQALLYNPGGFGAEFKALRLSKAAAGLLVALLLLAWLAEVTLFFELALVLLVGFFLHGLAVLHAVNTLLGLSRFWLVGAYVVMALALPQMMIVLATVGMLDTVIDLRGRLDRSDSV</sequence>
<evidence type="ECO:0000256" key="1">
    <source>
        <dbReference type="SAM" id="Phobius"/>
    </source>
</evidence>
<dbReference type="EMBL" id="FTPK01000003">
    <property type="protein sequence ID" value="SIT72468.1"/>
    <property type="molecule type" value="Genomic_DNA"/>
</dbReference>
<feature type="transmembrane region" description="Helical" evidence="1">
    <location>
        <begin position="240"/>
        <end position="259"/>
    </location>
</feature>
<keyword evidence="1" id="KW-0472">Membrane</keyword>
<proteinExistence type="predicted"/>
<name>A0A1R3W6Q6_9GAMM</name>
<reference evidence="2 3" key="1">
    <citation type="submission" date="2017-01" db="EMBL/GenBank/DDBJ databases">
        <authorList>
            <person name="Mah S.A."/>
            <person name="Swanson W.J."/>
            <person name="Moy G.W."/>
            <person name="Vacquier V.D."/>
        </authorList>
    </citation>
    <scope>NUCLEOTIDE SEQUENCE [LARGE SCALE GENOMIC DNA]</scope>
    <source>
        <strain evidence="2 3">M9</strain>
    </source>
</reference>
<feature type="transmembrane region" description="Helical" evidence="1">
    <location>
        <begin position="172"/>
        <end position="194"/>
    </location>
</feature>
<protein>
    <submittedName>
        <fullName evidence="2">Predicted membrane protein</fullName>
    </submittedName>
</protein>
<keyword evidence="3" id="KW-1185">Reference proteome</keyword>
<feature type="transmembrane region" description="Helical" evidence="1">
    <location>
        <begin position="214"/>
        <end position="234"/>
    </location>
</feature>
<dbReference type="Proteomes" id="UP000223759">
    <property type="component" value="Unassembled WGS sequence"/>
</dbReference>
<feature type="transmembrane region" description="Helical" evidence="1">
    <location>
        <begin position="116"/>
        <end position="136"/>
    </location>
</feature>
<evidence type="ECO:0000313" key="3">
    <source>
        <dbReference type="Proteomes" id="UP000223759"/>
    </source>
</evidence>
<keyword evidence="1" id="KW-0812">Transmembrane</keyword>
<dbReference type="STRING" id="233100.SAMN05216526_1660"/>
<gene>
    <name evidence="2" type="ORF">SAMN05216526_1660</name>
</gene>
<feature type="transmembrane region" description="Helical" evidence="1">
    <location>
        <begin position="271"/>
        <end position="297"/>
    </location>
</feature>
<dbReference type="AlphaFoldDB" id="A0A1R3W6Q6"/>
<evidence type="ECO:0000313" key="2">
    <source>
        <dbReference type="EMBL" id="SIT72468.1"/>
    </source>
</evidence>